<dbReference type="SUPFAM" id="SSF53671">
    <property type="entry name" value="Aspartate/ornithine carbamoyltransferase"/>
    <property type="match status" value="1"/>
</dbReference>
<evidence type="ECO:0000259" key="8">
    <source>
        <dbReference type="Pfam" id="PF00185"/>
    </source>
</evidence>
<protein>
    <recommendedName>
        <fullName evidence="7">Aspartate carbamoyltransferase</fullName>
        <ecNumber evidence="7">2.1.3.2</ecNumber>
    </recommendedName>
    <alternativeName>
        <fullName evidence="7">Aspartate transcarbamylase</fullName>
        <shortName evidence="7">ATCase</shortName>
    </alternativeName>
</protein>
<dbReference type="Pfam" id="PF02729">
    <property type="entry name" value="OTCace_N"/>
    <property type="match status" value="1"/>
</dbReference>
<dbReference type="AlphaFoldDB" id="A0A7X2T374"/>
<dbReference type="GO" id="GO:0005829">
    <property type="term" value="C:cytosol"/>
    <property type="evidence" value="ECO:0007669"/>
    <property type="project" value="TreeGrafter"/>
</dbReference>
<evidence type="ECO:0000256" key="5">
    <source>
        <dbReference type="ARBA" id="ARBA00043884"/>
    </source>
</evidence>
<reference evidence="10 11" key="1">
    <citation type="submission" date="2019-08" db="EMBL/GenBank/DDBJ databases">
        <title>In-depth cultivation of the pig gut microbiome towards novel bacterial diversity and tailored functional studies.</title>
        <authorList>
            <person name="Wylensek D."/>
            <person name="Hitch T.C.A."/>
            <person name="Clavel T."/>
        </authorList>
    </citation>
    <scope>NUCLEOTIDE SEQUENCE [LARGE SCALE GENOMIC DNA]</scope>
    <source>
        <strain evidence="10 11">LKV-178-WT-2G</strain>
    </source>
</reference>
<dbReference type="InterPro" id="IPR036901">
    <property type="entry name" value="Asp/Orn_carbamoylTrfase_sf"/>
</dbReference>
<dbReference type="RefSeq" id="WP_154459591.1">
    <property type="nucleotide sequence ID" value="NZ_JAQYTQ010000028.1"/>
</dbReference>
<feature type="binding site" evidence="7">
    <location>
        <position position="211"/>
    </location>
    <ligand>
        <name>L-aspartate</name>
        <dbReference type="ChEBI" id="CHEBI:29991"/>
    </ligand>
</feature>
<dbReference type="NCBIfam" id="NF002032">
    <property type="entry name" value="PRK00856.1"/>
    <property type="match status" value="1"/>
</dbReference>
<dbReference type="InterPro" id="IPR006131">
    <property type="entry name" value="Asp_carbamoyltransf_Asp/Orn-bd"/>
</dbReference>
<dbReference type="InterPro" id="IPR006132">
    <property type="entry name" value="Asp/Orn_carbamoyltranf_P-bd"/>
</dbReference>
<feature type="binding site" evidence="7">
    <location>
        <position position="81"/>
    </location>
    <ligand>
        <name>L-aspartate</name>
        <dbReference type="ChEBI" id="CHEBI:29991"/>
    </ligand>
</feature>
<dbReference type="PRINTS" id="PR00100">
    <property type="entry name" value="AOTCASE"/>
</dbReference>
<proteinExistence type="inferred from homology"/>
<keyword evidence="11" id="KW-1185">Reference proteome</keyword>
<dbReference type="UniPathway" id="UPA00070">
    <property type="reaction ID" value="UER00116"/>
</dbReference>
<evidence type="ECO:0000256" key="3">
    <source>
        <dbReference type="ARBA" id="ARBA00022679"/>
    </source>
</evidence>
<dbReference type="GO" id="GO:0016597">
    <property type="term" value="F:amino acid binding"/>
    <property type="evidence" value="ECO:0007669"/>
    <property type="project" value="InterPro"/>
</dbReference>
<feature type="binding site" evidence="7">
    <location>
        <position position="53"/>
    </location>
    <ligand>
        <name>carbamoyl phosphate</name>
        <dbReference type="ChEBI" id="CHEBI:58228"/>
    </ligand>
</feature>
<sequence length="300" mass="34073">MNKHSLLSMKDLSTDDIFSILNDARLFNISYRDWQLPLHKALVANLFFEPSTRTHFSFASAQHQLGCQVEDFNAETSSVQKGETLYDTVKTFEAIGYDALVIRHPKDEYFKYLEGIQIPIINAGDGAGNHPSQCLLDLLTIYDEFNTFKDLNVVIVGDILHSRVAASDKDALDRLGANVVFAGPEQWQREGFPVMDLDEAIEWADVVMMLRIQKERGAALSGGIDYLNRYGLNKERYSRMKEHAIIMHPAPFNRGVEIDGDLVESEKSRIFKQMSNGVLVRKAIMKRAFGFEPFKEEVCK</sequence>
<dbReference type="PRINTS" id="PR00101">
    <property type="entry name" value="ATCASE"/>
</dbReference>
<feature type="binding site" evidence="7">
    <location>
        <position position="54"/>
    </location>
    <ligand>
        <name>carbamoyl phosphate</name>
        <dbReference type="ChEBI" id="CHEBI:58228"/>
    </ligand>
</feature>
<dbReference type="Proteomes" id="UP000470082">
    <property type="component" value="Unassembled WGS sequence"/>
</dbReference>
<keyword evidence="3 7" id="KW-0808">Transferase</keyword>
<feature type="binding site" evidence="7">
    <location>
        <position position="130"/>
    </location>
    <ligand>
        <name>carbamoyl phosphate</name>
        <dbReference type="ChEBI" id="CHEBI:58228"/>
    </ligand>
</feature>
<gene>
    <name evidence="7" type="primary">pyrB</name>
    <name evidence="10" type="ORF">FYJ50_03215</name>
</gene>
<evidence type="ECO:0000256" key="7">
    <source>
        <dbReference type="HAMAP-Rule" id="MF_00001"/>
    </source>
</evidence>
<dbReference type="NCBIfam" id="TIGR00670">
    <property type="entry name" value="asp_carb_tr"/>
    <property type="match status" value="1"/>
</dbReference>
<comment type="subunit">
    <text evidence="7">Heterododecamer (2C3:3R2) of six catalytic PyrB chains organized as two trimers (C3), and six regulatory PyrI chains organized as three dimers (R2).</text>
</comment>
<organism evidence="10 11">
    <name type="scientific">Floccifex porci</name>
    <dbReference type="NCBI Taxonomy" id="2606629"/>
    <lineage>
        <taxon>Bacteria</taxon>
        <taxon>Bacillati</taxon>
        <taxon>Bacillota</taxon>
        <taxon>Erysipelotrichia</taxon>
        <taxon>Erysipelotrichales</taxon>
        <taxon>Erysipelotrichaceae</taxon>
        <taxon>Floccifex</taxon>
    </lineage>
</organism>
<dbReference type="GO" id="GO:0006520">
    <property type="term" value="P:amino acid metabolic process"/>
    <property type="evidence" value="ECO:0007669"/>
    <property type="project" value="InterPro"/>
</dbReference>
<accession>A0A7X2T374</accession>
<dbReference type="HAMAP" id="MF_00001">
    <property type="entry name" value="Asp_carb_tr"/>
    <property type="match status" value="1"/>
</dbReference>
<dbReference type="GO" id="GO:0004070">
    <property type="term" value="F:aspartate carbamoyltransferase activity"/>
    <property type="evidence" value="ECO:0007669"/>
    <property type="project" value="UniProtKB-UniRule"/>
</dbReference>
<feature type="binding site" evidence="7">
    <location>
        <position position="133"/>
    </location>
    <ligand>
        <name>carbamoyl phosphate</name>
        <dbReference type="ChEBI" id="CHEBI:58228"/>
    </ligand>
</feature>
<dbReference type="Gene3D" id="3.40.50.1370">
    <property type="entry name" value="Aspartate/ornithine carbamoyltransferase"/>
    <property type="match status" value="2"/>
</dbReference>
<evidence type="ECO:0000256" key="2">
    <source>
        <dbReference type="ARBA" id="ARBA00008896"/>
    </source>
</evidence>
<feature type="binding site" evidence="7">
    <location>
        <position position="251"/>
    </location>
    <ligand>
        <name>carbamoyl phosphate</name>
        <dbReference type="ChEBI" id="CHEBI:58228"/>
    </ligand>
</feature>
<evidence type="ECO:0000313" key="10">
    <source>
        <dbReference type="EMBL" id="MSS01130.1"/>
    </source>
</evidence>
<dbReference type="GO" id="GO:0044205">
    <property type="term" value="P:'de novo' UMP biosynthetic process"/>
    <property type="evidence" value="ECO:0007669"/>
    <property type="project" value="UniProtKB-UniRule"/>
</dbReference>
<dbReference type="EC" id="2.1.3.2" evidence="7"/>
<feature type="binding site" evidence="7">
    <location>
        <position position="103"/>
    </location>
    <ligand>
        <name>carbamoyl phosphate</name>
        <dbReference type="ChEBI" id="CHEBI:58228"/>
    </ligand>
</feature>
<evidence type="ECO:0000259" key="9">
    <source>
        <dbReference type="Pfam" id="PF02729"/>
    </source>
</evidence>
<dbReference type="EMBL" id="VUMM01000003">
    <property type="protein sequence ID" value="MSS01130.1"/>
    <property type="molecule type" value="Genomic_DNA"/>
</dbReference>
<feature type="binding site" evidence="7">
    <location>
        <position position="163"/>
    </location>
    <ligand>
        <name>L-aspartate</name>
        <dbReference type="ChEBI" id="CHEBI:29991"/>
    </ligand>
</feature>
<dbReference type="InterPro" id="IPR006130">
    <property type="entry name" value="Asp/Orn_carbamoylTrfase"/>
</dbReference>
<comment type="similarity">
    <text evidence="2 7">Belongs to the aspartate/ornithine carbamoyltransferase superfamily. ATCase family.</text>
</comment>
<comment type="caution">
    <text evidence="10">The sequence shown here is derived from an EMBL/GenBank/DDBJ whole genome shotgun (WGS) entry which is preliminary data.</text>
</comment>
<comment type="function">
    <text evidence="5 7">Catalyzes the condensation of carbamoyl phosphate and aspartate to form carbamoyl aspartate and inorganic phosphate, the committed step in the de novo pyrimidine nucleotide biosynthesis pathway.</text>
</comment>
<dbReference type="InterPro" id="IPR002082">
    <property type="entry name" value="Asp_carbamoyltransf"/>
</dbReference>
<evidence type="ECO:0000256" key="4">
    <source>
        <dbReference type="ARBA" id="ARBA00022975"/>
    </source>
</evidence>
<name>A0A7X2T374_9FIRM</name>
<comment type="pathway">
    <text evidence="1 7">Pyrimidine metabolism; UMP biosynthesis via de novo pathway; (S)-dihydroorotate from bicarbonate: step 2/3.</text>
</comment>
<evidence type="ECO:0000313" key="11">
    <source>
        <dbReference type="Proteomes" id="UP000470082"/>
    </source>
</evidence>
<feature type="binding site" evidence="7">
    <location>
        <position position="250"/>
    </location>
    <ligand>
        <name>carbamoyl phosphate</name>
        <dbReference type="ChEBI" id="CHEBI:58228"/>
    </ligand>
</feature>
<dbReference type="Pfam" id="PF00185">
    <property type="entry name" value="OTCace"/>
    <property type="match status" value="1"/>
</dbReference>
<feature type="domain" description="Aspartate/ornithine carbamoyltransferase carbamoyl-P binding" evidence="9">
    <location>
        <begin position="5"/>
        <end position="142"/>
    </location>
</feature>
<evidence type="ECO:0000256" key="1">
    <source>
        <dbReference type="ARBA" id="ARBA00004852"/>
    </source>
</evidence>
<dbReference type="GO" id="GO:0006207">
    <property type="term" value="P:'de novo' pyrimidine nucleobase biosynthetic process"/>
    <property type="evidence" value="ECO:0007669"/>
    <property type="project" value="InterPro"/>
</dbReference>
<dbReference type="PANTHER" id="PTHR45753:SF6">
    <property type="entry name" value="ASPARTATE CARBAMOYLTRANSFERASE"/>
    <property type="match status" value="1"/>
</dbReference>
<dbReference type="PANTHER" id="PTHR45753">
    <property type="entry name" value="ORNITHINE CARBAMOYLTRANSFERASE, MITOCHONDRIAL"/>
    <property type="match status" value="1"/>
</dbReference>
<dbReference type="PROSITE" id="PS00097">
    <property type="entry name" value="CARBAMOYLTRANSFERASE"/>
    <property type="match status" value="1"/>
</dbReference>
<evidence type="ECO:0000256" key="6">
    <source>
        <dbReference type="ARBA" id="ARBA00048859"/>
    </source>
</evidence>
<keyword evidence="4 7" id="KW-0665">Pyrimidine biosynthesis</keyword>
<feature type="domain" description="Aspartate/ornithine carbamoyltransferase Asp/Orn-binding" evidence="8">
    <location>
        <begin position="149"/>
        <end position="286"/>
    </location>
</feature>
<comment type="catalytic activity">
    <reaction evidence="6 7">
        <text>carbamoyl phosphate + L-aspartate = N-carbamoyl-L-aspartate + phosphate + H(+)</text>
        <dbReference type="Rhea" id="RHEA:20013"/>
        <dbReference type="ChEBI" id="CHEBI:15378"/>
        <dbReference type="ChEBI" id="CHEBI:29991"/>
        <dbReference type="ChEBI" id="CHEBI:32814"/>
        <dbReference type="ChEBI" id="CHEBI:43474"/>
        <dbReference type="ChEBI" id="CHEBI:58228"/>
        <dbReference type="EC" id="2.1.3.2"/>
    </reaction>
</comment>